<reference evidence="12" key="2">
    <citation type="submission" date="2014-02" db="EMBL/GenBank/DDBJ databases">
        <title>Complete DNA sequence of /Kuraishia capsulata/ illustrates novel genomic features among budding yeasts (/Saccharomycotina/).</title>
        <authorList>
            <person name="Morales L."/>
            <person name="Noel B."/>
            <person name="Porcel B."/>
            <person name="Marcet-Houben M."/>
            <person name="Hullo M-F."/>
            <person name="Sacerdot C."/>
            <person name="Tekaia F."/>
            <person name="Leh-Louis V."/>
            <person name="Despons L."/>
            <person name="Khanna V."/>
            <person name="Aury J-M."/>
            <person name="Barbe V."/>
            <person name="Couloux A."/>
            <person name="Labadie K."/>
            <person name="Pelletier E."/>
            <person name="Souciet J-L."/>
            <person name="Boekhout T."/>
            <person name="Gabaldon T."/>
            <person name="Wincker P."/>
            <person name="Dujon B."/>
        </authorList>
    </citation>
    <scope>NUCLEOTIDE SEQUENCE</scope>
    <source>
        <strain evidence="12">CBS 1993</strain>
    </source>
</reference>
<dbReference type="STRING" id="1382522.W6MJE3"/>
<evidence type="ECO:0000256" key="4">
    <source>
        <dbReference type="ARBA" id="ARBA00022989"/>
    </source>
</evidence>
<keyword evidence="4 10" id="KW-1133">Transmembrane helix</keyword>
<evidence type="ECO:0000256" key="5">
    <source>
        <dbReference type="ARBA" id="ARBA00023136"/>
    </source>
</evidence>
<evidence type="ECO:0000256" key="7">
    <source>
        <dbReference type="ARBA" id="ARBA00023288"/>
    </source>
</evidence>
<accession>W6MJE3</accession>
<comment type="domain">
    <text evidence="10">The DHHC domain is required for palmitoyltransferase activity.</text>
</comment>
<keyword evidence="6" id="KW-0564">Palmitate</keyword>
<keyword evidence="3 10" id="KW-0812">Transmembrane</keyword>
<dbReference type="Proteomes" id="UP000019384">
    <property type="component" value="Unassembled WGS sequence"/>
</dbReference>
<dbReference type="GeneID" id="34519480"/>
<keyword evidence="2 10" id="KW-0808">Transferase</keyword>
<evidence type="ECO:0000256" key="6">
    <source>
        <dbReference type="ARBA" id="ARBA00023139"/>
    </source>
</evidence>
<keyword evidence="8 10" id="KW-0012">Acyltransferase</keyword>
<dbReference type="EC" id="2.3.1.225" evidence="10"/>
<dbReference type="EMBL" id="HG793126">
    <property type="protein sequence ID" value="CDK26083.1"/>
    <property type="molecule type" value="Genomic_DNA"/>
</dbReference>
<evidence type="ECO:0000313" key="12">
    <source>
        <dbReference type="EMBL" id="CDK26083.1"/>
    </source>
</evidence>
<comment type="similarity">
    <text evidence="10">Belongs to the DHHC palmitoyltransferase family.</text>
</comment>
<dbReference type="PANTHER" id="PTHR12246">
    <property type="entry name" value="PALMITOYLTRANSFERASE ZDHHC16"/>
    <property type="match status" value="1"/>
</dbReference>
<dbReference type="RefSeq" id="XP_022458092.1">
    <property type="nucleotide sequence ID" value="XM_022604297.1"/>
</dbReference>
<proteinExistence type="inferred from homology"/>
<evidence type="ECO:0000256" key="3">
    <source>
        <dbReference type="ARBA" id="ARBA00022692"/>
    </source>
</evidence>
<keyword evidence="13" id="KW-1185">Reference proteome</keyword>
<organism evidence="12 13">
    <name type="scientific">Kuraishia capsulata CBS 1993</name>
    <dbReference type="NCBI Taxonomy" id="1382522"/>
    <lineage>
        <taxon>Eukaryota</taxon>
        <taxon>Fungi</taxon>
        <taxon>Dikarya</taxon>
        <taxon>Ascomycota</taxon>
        <taxon>Saccharomycotina</taxon>
        <taxon>Pichiomycetes</taxon>
        <taxon>Pichiales</taxon>
        <taxon>Pichiaceae</taxon>
        <taxon>Kuraishia</taxon>
    </lineage>
</organism>
<evidence type="ECO:0000256" key="1">
    <source>
        <dbReference type="ARBA" id="ARBA00004141"/>
    </source>
</evidence>
<reference evidence="12" key="1">
    <citation type="submission" date="2013-12" db="EMBL/GenBank/DDBJ databases">
        <authorList>
            <person name="Genoscope - CEA"/>
        </authorList>
    </citation>
    <scope>NUCLEOTIDE SEQUENCE</scope>
    <source>
        <strain evidence="12">CBS 1993</strain>
    </source>
</reference>
<dbReference type="GO" id="GO:0019706">
    <property type="term" value="F:protein-cysteine S-palmitoyltransferase activity"/>
    <property type="evidence" value="ECO:0007669"/>
    <property type="project" value="UniProtKB-EC"/>
</dbReference>
<evidence type="ECO:0000259" key="11">
    <source>
        <dbReference type="Pfam" id="PF01529"/>
    </source>
</evidence>
<feature type="transmembrane region" description="Helical" evidence="10">
    <location>
        <begin position="20"/>
        <end position="40"/>
    </location>
</feature>
<dbReference type="InterPro" id="IPR001594">
    <property type="entry name" value="Palmitoyltrfase_DHHC"/>
</dbReference>
<evidence type="ECO:0000313" key="13">
    <source>
        <dbReference type="Proteomes" id="UP000019384"/>
    </source>
</evidence>
<dbReference type="InterPro" id="IPR039859">
    <property type="entry name" value="PFA4/ZDH16/20/ERF2-like"/>
</dbReference>
<dbReference type="PROSITE" id="PS50216">
    <property type="entry name" value="DHHC"/>
    <property type="match status" value="1"/>
</dbReference>
<comment type="catalytic activity">
    <reaction evidence="9 10">
        <text>L-cysteinyl-[protein] + hexadecanoyl-CoA = S-hexadecanoyl-L-cysteinyl-[protein] + CoA</text>
        <dbReference type="Rhea" id="RHEA:36683"/>
        <dbReference type="Rhea" id="RHEA-COMP:10131"/>
        <dbReference type="Rhea" id="RHEA-COMP:11032"/>
        <dbReference type="ChEBI" id="CHEBI:29950"/>
        <dbReference type="ChEBI" id="CHEBI:57287"/>
        <dbReference type="ChEBI" id="CHEBI:57379"/>
        <dbReference type="ChEBI" id="CHEBI:74151"/>
        <dbReference type="EC" id="2.3.1.225"/>
    </reaction>
</comment>
<dbReference type="Pfam" id="PF01529">
    <property type="entry name" value="DHHC"/>
    <property type="match status" value="1"/>
</dbReference>
<dbReference type="OrthoDB" id="331948at2759"/>
<sequence length="297" mass="34849">MDHHCPWTLSCVGFGNMPQFMRFLFWVQVTTGFVLVQLFLRLSVYWQDRDLPAYLISVSELIFVVILFLLDLLVFLSILVLFLRCLYHILFTGMTQIESWEKERLESQMRTPRLWRKIRANYLKVHGKNLPVLTSWTNTDYVELDDLDTSPEISEEVPPNFSIDDVIFPYDIGMWANLINTMGPVYCWLWPWGKPSGTGTCFEVNDEVEDQLDLPWPPDAEDQLKEEVVQNLVIDAENEEYVVRPDFMRRSELGRTRWMNDFGERLEDFGVDIDAEGDDEQVLRNRVTSTNPSDEED</sequence>
<dbReference type="GO" id="GO:0005783">
    <property type="term" value="C:endoplasmic reticulum"/>
    <property type="evidence" value="ECO:0007669"/>
    <property type="project" value="EnsemblFungi"/>
</dbReference>
<evidence type="ECO:0000256" key="10">
    <source>
        <dbReference type="RuleBase" id="RU079119"/>
    </source>
</evidence>
<evidence type="ECO:0000256" key="2">
    <source>
        <dbReference type="ARBA" id="ARBA00022679"/>
    </source>
</evidence>
<evidence type="ECO:0000256" key="8">
    <source>
        <dbReference type="ARBA" id="ARBA00023315"/>
    </source>
</evidence>
<dbReference type="HOGENOM" id="CLU_027721_8_0_1"/>
<keyword evidence="5 10" id="KW-0472">Membrane</keyword>
<comment type="subcellular location">
    <subcellularLocation>
        <location evidence="1">Membrane</location>
        <topology evidence="1">Multi-pass membrane protein</topology>
    </subcellularLocation>
</comment>
<protein>
    <recommendedName>
        <fullName evidence="10">Palmitoyltransferase</fullName>
        <ecNumber evidence="10">2.3.1.225</ecNumber>
    </recommendedName>
</protein>
<keyword evidence="7" id="KW-0449">Lipoprotein</keyword>
<evidence type="ECO:0000256" key="9">
    <source>
        <dbReference type="ARBA" id="ARBA00048048"/>
    </source>
</evidence>
<name>W6MJE3_9ASCO</name>
<dbReference type="GO" id="GO:0016020">
    <property type="term" value="C:membrane"/>
    <property type="evidence" value="ECO:0007669"/>
    <property type="project" value="UniProtKB-SubCell"/>
</dbReference>
<dbReference type="AlphaFoldDB" id="W6MJE3"/>
<feature type="transmembrane region" description="Helical" evidence="10">
    <location>
        <begin position="61"/>
        <end position="83"/>
    </location>
</feature>
<feature type="domain" description="Palmitoyltransferase DHHC" evidence="11">
    <location>
        <begin position="1"/>
        <end position="102"/>
    </location>
</feature>
<gene>
    <name evidence="12" type="ORF">KUCA_T00002054001</name>
</gene>